<dbReference type="EMBL" id="GGEC01062541">
    <property type="protein sequence ID" value="MBX43025.1"/>
    <property type="molecule type" value="Transcribed_RNA"/>
</dbReference>
<organism evidence="1">
    <name type="scientific">Rhizophora mucronata</name>
    <name type="common">Asiatic mangrove</name>
    <dbReference type="NCBI Taxonomy" id="61149"/>
    <lineage>
        <taxon>Eukaryota</taxon>
        <taxon>Viridiplantae</taxon>
        <taxon>Streptophyta</taxon>
        <taxon>Embryophyta</taxon>
        <taxon>Tracheophyta</taxon>
        <taxon>Spermatophyta</taxon>
        <taxon>Magnoliopsida</taxon>
        <taxon>eudicotyledons</taxon>
        <taxon>Gunneridae</taxon>
        <taxon>Pentapetalae</taxon>
        <taxon>rosids</taxon>
        <taxon>fabids</taxon>
        <taxon>Malpighiales</taxon>
        <taxon>Rhizophoraceae</taxon>
        <taxon>Rhizophora</taxon>
    </lineage>
</organism>
<proteinExistence type="predicted"/>
<reference evidence="1" key="1">
    <citation type="submission" date="2018-02" db="EMBL/GenBank/DDBJ databases">
        <title>Rhizophora mucronata_Transcriptome.</title>
        <authorList>
            <person name="Meera S.P."/>
            <person name="Sreeshan A."/>
            <person name="Augustine A."/>
        </authorList>
    </citation>
    <scope>NUCLEOTIDE SEQUENCE</scope>
    <source>
        <tissue evidence="1">Leaf</tissue>
    </source>
</reference>
<dbReference type="AlphaFoldDB" id="A0A2P2NKT1"/>
<evidence type="ECO:0000313" key="1">
    <source>
        <dbReference type="EMBL" id="MBX43025.1"/>
    </source>
</evidence>
<name>A0A2P2NKT1_RHIMU</name>
<sequence>MMLHFVLQMQSYQSRDPLQLKPFQPSTFWLLFCAQSQFLQQEMTERAKFCFTGT</sequence>
<protein>
    <submittedName>
        <fullName evidence="1">Uncharacterized protein</fullName>
    </submittedName>
</protein>
<accession>A0A2P2NKT1</accession>